<dbReference type="Gene3D" id="3.40.50.150">
    <property type="entry name" value="Vaccinia Virus protein VP39"/>
    <property type="match status" value="1"/>
</dbReference>
<dbReference type="Pfam" id="PF08241">
    <property type="entry name" value="Methyltransf_11"/>
    <property type="match status" value="1"/>
</dbReference>
<protein>
    <submittedName>
        <fullName evidence="2">Methyltransferase domain-containing protein</fullName>
    </submittedName>
</protein>
<organism evidence="2 3">
    <name type="scientific">Amycolatopsis australiensis</name>
    <dbReference type="NCBI Taxonomy" id="546364"/>
    <lineage>
        <taxon>Bacteria</taxon>
        <taxon>Bacillati</taxon>
        <taxon>Actinomycetota</taxon>
        <taxon>Actinomycetes</taxon>
        <taxon>Pseudonocardiales</taxon>
        <taxon>Pseudonocardiaceae</taxon>
        <taxon>Amycolatopsis</taxon>
    </lineage>
</organism>
<evidence type="ECO:0000313" key="2">
    <source>
        <dbReference type="EMBL" id="SFW87019.1"/>
    </source>
</evidence>
<dbReference type="GO" id="GO:0032259">
    <property type="term" value="P:methylation"/>
    <property type="evidence" value="ECO:0007669"/>
    <property type="project" value="UniProtKB-KW"/>
</dbReference>
<keyword evidence="2" id="KW-0489">Methyltransferase</keyword>
<accession>A0A1K1SRS0</accession>
<proteinExistence type="predicted"/>
<dbReference type="STRING" id="546364.SAMN04489730_6569"/>
<gene>
    <name evidence="2" type="ORF">SAMN04489730_6569</name>
</gene>
<keyword evidence="3" id="KW-1185">Reference proteome</keyword>
<dbReference type="InterPro" id="IPR029063">
    <property type="entry name" value="SAM-dependent_MTases_sf"/>
</dbReference>
<keyword evidence="2" id="KW-0808">Transferase</keyword>
<dbReference type="GO" id="GO:0008757">
    <property type="term" value="F:S-adenosylmethionine-dependent methyltransferase activity"/>
    <property type="evidence" value="ECO:0007669"/>
    <property type="project" value="InterPro"/>
</dbReference>
<dbReference type="Proteomes" id="UP000182740">
    <property type="component" value="Unassembled WGS sequence"/>
</dbReference>
<sequence length="277" mass="29931">MLISASLDFMLTLSRSMADMSSTTTSPSDDVTESLIRLLDAADVLPGAAELRAHTYDLLRLGDGQPVVDVGCGSGRAVAELADRGARPIGVEPDARMLAAARRRWQDWDFREGFADELPLDDGSVAGYRVDKVFHELADPAAALAEARRVLAPGGRIVLIGQDWDTFVIDSDDPELTRTIVHARADTLPSPHAARAYRSLLLDAGFDDVTVEVRTAVFTDRRMLPMLTGLAAAASAEGAVDRDRAEVWVAEQTRRADSDRMFLAVPLFIAAGVSPTR</sequence>
<feature type="domain" description="Methyltransferase type 11" evidence="1">
    <location>
        <begin position="68"/>
        <end position="159"/>
    </location>
</feature>
<reference evidence="3" key="1">
    <citation type="submission" date="2016-11" db="EMBL/GenBank/DDBJ databases">
        <authorList>
            <person name="Varghese N."/>
            <person name="Submissions S."/>
        </authorList>
    </citation>
    <scope>NUCLEOTIDE SEQUENCE [LARGE SCALE GENOMIC DNA]</scope>
    <source>
        <strain evidence="3">DSM 44671</strain>
    </source>
</reference>
<evidence type="ECO:0000313" key="3">
    <source>
        <dbReference type="Proteomes" id="UP000182740"/>
    </source>
</evidence>
<dbReference type="SUPFAM" id="SSF53335">
    <property type="entry name" value="S-adenosyl-L-methionine-dependent methyltransferases"/>
    <property type="match status" value="1"/>
</dbReference>
<dbReference type="CDD" id="cd02440">
    <property type="entry name" value="AdoMet_MTases"/>
    <property type="match status" value="1"/>
</dbReference>
<dbReference type="AlphaFoldDB" id="A0A1K1SRS0"/>
<evidence type="ECO:0000259" key="1">
    <source>
        <dbReference type="Pfam" id="PF08241"/>
    </source>
</evidence>
<dbReference type="EMBL" id="FPJG01000006">
    <property type="protein sequence ID" value="SFW87019.1"/>
    <property type="molecule type" value="Genomic_DNA"/>
</dbReference>
<name>A0A1K1SRS0_9PSEU</name>
<dbReference type="PANTHER" id="PTHR43591">
    <property type="entry name" value="METHYLTRANSFERASE"/>
    <property type="match status" value="1"/>
</dbReference>
<dbReference type="InterPro" id="IPR013216">
    <property type="entry name" value="Methyltransf_11"/>
</dbReference>